<gene>
    <name evidence="3" type="ORF">PIB30_082747</name>
</gene>
<dbReference type="SUPFAM" id="SSF50249">
    <property type="entry name" value="Nucleic acid-binding proteins"/>
    <property type="match status" value="1"/>
</dbReference>
<keyword evidence="4" id="KW-1185">Reference proteome</keyword>
<feature type="domain" description="Replication protein A 70 kDa DNA-binding subunit B/D first OB fold" evidence="2">
    <location>
        <begin position="5"/>
        <end position="92"/>
    </location>
</feature>
<dbReference type="InterPro" id="IPR012340">
    <property type="entry name" value="NA-bd_OB-fold"/>
</dbReference>
<dbReference type="PANTHER" id="PTHR47165:SF4">
    <property type="entry name" value="OS03G0429900 PROTEIN"/>
    <property type="match status" value="1"/>
</dbReference>
<evidence type="ECO:0000256" key="1">
    <source>
        <dbReference type="SAM" id="MobiDB-lite"/>
    </source>
</evidence>
<sequence length="303" mass="33987">MGDRFDFLENVGTRKGHWRFQVYAARMWKEMYTKNTREVNSIEKVFQDIKSGRIQASIPRSMFKRHGNSIKECKMYVISNFIVRDKKTNYKGKTSVQSHFQFSKLHIDPTLSDVKEFHSRLIGDTPSSSVRIAQVSSQGGSSGIAELRRGTAVVKTIEQVMVLEEEGQVWIAGRIMGINAGQNDWSNQACTSCDKKVEEGNNGKYKCKNCKTDEAEAELSNEVNEDSGVVSLEQTNDAGAIVGMMDDFVTDINMKTPGKKSATSVKHCASKQPEQEADGQHSTNRFSRKGLKRGKIQLNDKDN</sequence>
<feature type="compositionally biased region" description="Basic residues" evidence="1">
    <location>
        <begin position="286"/>
        <end position="295"/>
    </location>
</feature>
<evidence type="ECO:0000313" key="4">
    <source>
        <dbReference type="Proteomes" id="UP001341840"/>
    </source>
</evidence>
<dbReference type="EMBL" id="JASCZI010273144">
    <property type="protein sequence ID" value="MED6224308.1"/>
    <property type="molecule type" value="Genomic_DNA"/>
</dbReference>
<evidence type="ECO:0000259" key="2">
    <source>
        <dbReference type="Pfam" id="PF02721"/>
    </source>
</evidence>
<reference evidence="3 4" key="1">
    <citation type="journal article" date="2023" name="Plants (Basel)">
        <title>Bridging the Gap: Combining Genomics and Transcriptomics Approaches to Understand Stylosanthes scabra, an Orphan Legume from the Brazilian Caatinga.</title>
        <authorList>
            <person name="Ferreira-Neto J.R.C."/>
            <person name="da Silva M.D."/>
            <person name="Binneck E."/>
            <person name="de Melo N.F."/>
            <person name="da Silva R.H."/>
            <person name="de Melo A.L.T.M."/>
            <person name="Pandolfi V."/>
            <person name="Bustamante F.O."/>
            <person name="Brasileiro-Vidal A.C."/>
            <person name="Benko-Iseppon A.M."/>
        </authorList>
    </citation>
    <scope>NUCLEOTIDE SEQUENCE [LARGE SCALE GENOMIC DNA]</scope>
    <source>
        <tissue evidence="3">Leaves</tissue>
    </source>
</reference>
<dbReference type="InterPro" id="IPR003871">
    <property type="entry name" value="RFA1B/D_OB_1st"/>
</dbReference>
<evidence type="ECO:0000313" key="3">
    <source>
        <dbReference type="EMBL" id="MED6224308.1"/>
    </source>
</evidence>
<dbReference type="Pfam" id="PF02721">
    <property type="entry name" value="DUF223"/>
    <property type="match status" value="1"/>
</dbReference>
<proteinExistence type="predicted"/>
<protein>
    <recommendedName>
        <fullName evidence="2">Replication protein A 70 kDa DNA-binding subunit B/D first OB fold domain-containing protein</fullName>
    </recommendedName>
</protein>
<dbReference type="Gene3D" id="2.40.50.140">
    <property type="entry name" value="Nucleic acid-binding proteins"/>
    <property type="match status" value="2"/>
</dbReference>
<dbReference type="PANTHER" id="PTHR47165">
    <property type="entry name" value="OS03G0429900 PROTEIN"/>
    <property type="match status" value="1"/>
</dbReference>
<organism evidence="3 4">
    <name type="scientific">Stylosanthes scabra</name>
    <dbReference type="NCBI Taxonomy" id="79078"/>
    <lineage>
        <taxon>Eukaryota</taxon>
        <taxon>Viridiplantae</taxon>
        <taxon>Streptophyta</taxon>
        <taxon>Embryophyta</taxon>
        <taxon>Tracheophyta</taxon>
        <taxon>Spermatophyta</taxon>
        <taxon>Magnoliopsida</taxon>
        <taxon>eudicotyledons</taxon>
        <taxon>Gunneridae</taxon>
        <taxon>Pentapetalae</taxon>
        <taxon>rosids</taxon>
        <taxon>fabids</taxon>
        <taxon>Fabales</taxon>
        <taxon>Fabaceae</taxon>
        <taxon>Papilionoideae</taxon>
        <taxon>50 kb inversion clade</taxon>
        <taxon>dalbergioids sensu lato</taxon>
        <taxon>Dalbergieae</taxon>
        <taxon>Pterocarpus clade</taxon>
        <taxon>Stylosanthes</taxon>
    </lineage>
</organism>
<dbReference type="Proteomes" id="UP001341840">
    <property type="component" value="Unassembled WGS sequence"/>
</dbReference>
<comment type="caution">
    <text evidence="3">The sequence shown here is derived from an EMBL/GenBank/DDBJ whole genome shotgun (WGS) entry which is preliminary data.</text>
</comment>
<feature type="region of interest" description="Disordered" evidence="1">
    <location>
        <begin position="258"/>
        <end position="303"/>
    </location>
</feature>
<accession>A0ABU6ZQN6</accession>
<name>A0ABU6ZQN6_9FABA</name>